<evidence type="ECO:0000313" key="2">
    <source>
        <dbReference type="EMBL" id="KAK6988960.1"/>
    </source>
</evidence>
<feature type="compositionally biased region" description="Low complexity" evidence="1">
    <location>
        <begin position="118"/>
        <end position="145"/>
    </location>
</feature>
<keyword evidence="3" id="KW-1185">Reference proteome</keyword>
<sequence>MPETDEMGGLCLEHISELETVTVDMFSRCNHHDENQPATKLVPWATLPPQKLANSTHEPTRPHPDAYAAHHLRLENLLDSTLATVMIILDNDPILTLSDHAEQAFRALCRRIDLSNHSAPHPAASEEVAPAAPAPTPATYAQAVQTRDEKSDSLALESTASEPAPARHSVVDADLIFRIDGLSPPPPVYPPPAECFTALQKTFADSPDYSLAGVRWTRNGNLSVNFDHDATWTPGKALAAASSVWSTVQPLLCFPNPCPLPKVDLGGLWHSVIVHNIPELPTKGDKPSLGTWLRMGGLEGTFAEATPMRTVDKAGNPKLSIRISFRSKTQADHIVTHGALIYGSRCRASHCKPRTTSARSTAA</sequence>
<dbReference type="AlphaFoldDB" id="A0AAV9ZRB8"/>
<proteinExistence type="predicted"/>
<feature type="region of interest" description="Disordered" evidence="1">
    <location>
        <begin position="118"/>
        <end position="166"/>
    </location>
</feature>
<reference evidence="2 3" key="1">
    <citation type="journal article" date="2024" name="J Genomics">
        <title>Draft genome sequencing and assembly of Favolaschia claudopus CIRM-BRFM 2984 isolated from oak limbs.</title>
        <authorList>
            <person name="Navarro D."/>
            <person name="Drula E."/>
            <person name="Chaduli D."/>
            <person name="Cazenave R."/>
            <person name="Ahrendt S."/>
            <person name="Wang J."/>
            <person name="Lipzen A."/>
            <person name="Daum C."/>
            <person name="Barry K."/>
            <person name="Grigoriev I.V."/>
            <person name="Favel A."/>
            <person name="Rosso M.N."/>
            <person name="Martin F."/>
        </authorList>
    </citation>
    <scope>NUCLEOTIDE SEQUENCE [LARGE SCALE GENOMIC DNA]</scope>
    <source>
        <strain evidence="2 3">CIRM-BRFM 2984</strain>
    </source>
</reference>
<evidence type="ECO:0000313" key="3">
    <source>
        <dbReference type="Proteomes" id="UP001362999"/>
    </source>
</evidence>
<dbReference type="EMBL" id="JAWWNJ010000118">
    <property type="protein sequence ID" value="KAK6988960.1"/>
    <property type="molecule type" value="Genomic_DNA"/>
</dbReference>
<evidence type="ECO:0000256" key="1">
    <source>
        <dbReference type="SAM" id="MobiDB-lite"/>
    </source>
</evidence>
<protein>
    <submittedName>
        <fullName evidence="2">Uncharacterized protein</fullName>
    </submittedName>
</protein>
<organism evidence="2 3">
    <name type="scientific">Favolaschia claudopus</name>
    <dbReference type="NCBI Taxonomy" id="2862362"/>
    <lineage>
        <taxon>Eukaryota</taxon>
        <taxon>Fungi</taxon>
        <taxon>Dikarya</taxon>
        <taxon>Basidiomycota</taxon>
        <taxon>Agaricomycotina</taxon>
        <taxon>Agaricomycetes</taxon>
        <taxon>Agaricomycetidae</taxon>
        <taxon>Agaricales</taxon>
        <taxon>Marasmiineae</taxon>
        <taxon>Mycenaceae</taxon>
        <taxon>Favolaschia</taxon>
    </lineage>
</organism>
<dbReference type="Proteomes" id="UP001362999">
    <property type="component" value="Unassembled WGS sequence"/>
</dbReference>
<gene>
    <name evidence="2" type="ORF">R3P38DRAFT_3092705</name>
</gene>
<comment type="caution">
    <text evidence="2">The sequence shown here is derived from an EMBL/GenBank/DDBJ whole genome shotgun (WGS) entry which is preliminary data.</text>
</comment>
<name>A0AAV9ZRB8_9AGAR</name>
<accession>A0AAV9ZRB8</accession>